<evidence type="ECO:0000313" key="2">
    <source>
        <dbReference type="EMBL" id="GJD78354.1"/>
    </source>
</evidence>
<comment type="caution">
    <text evidence="2">The sequence shown here is derived from an EMBL/GenBank/DDBJ whole genome shotgun (WGS) entry which is preliminary data.</text>
</comment>
<reference evidence="2" key="1">
    <citation type="journal article" date="2016" name="Front. Microbiol.">
        <title>Genome Sequence of the Piezophilic, Mesophilic Sulfate-Reducing Bacterium Desulfovibrio indicus J2T.</title>
        <authorList>
            <person name="Cao J."/>
            <person name="Maignien L."/>
            <person name="Shao Z."/>
            <person name="Alain K."/>
            <person name="Jebbar M."/>
        </authorList>
    </citation>
    <scope>NUCLEOTIDE SEQUENCE</scope>
    <source>
        <strain evidence="2">NBRC 103626</strain>
    </source>
</reference>
<keyword evidence="3" id="KW-1185">Reference proteome</keyword>
<evidence type="ECO:0000313" key="3">
    <source>
        <dbReference type="Proteomes" id="UP001055108"/>
    </source>
</evidence>
<dbReference type="Proteomes" id="UP001055108">
    <property type="component" value="Unassembled WGS sequence"/>
</dbReference>
<evidence type="ECO:0000256" key="1">
    <source>
        <dbReference type="SAM" id="MobiDB-lite"/>
    </source>
</evidence>
<feature type="compositionally biased region" description="Low complexity" evidence="1">
    <location>
        <begin position="89"/>
        <end position="101"/>
    </location>
</feature>
<feature type="region of interest" description="Disordered" evidence="1">
    <location>
        <begin position="89"/>
        <end position="112"/>
    </location>
</feature>
<dbReference type="AlphaFoldDB" id="A0AA37HMQ2"/>
<protein>
    <submittedName>
        <fullName evidence="2">Uncharacterized protein</fullName>
    </submittedName>
</protein>
<name>A0AA37HMQ2_9HYPH</name>
<dbReference type="EMBL" id="BPQM01000030">
    <property type="protein sequence ID" value="GJD78354.1"/>
    <property type="molecule type" value="Genomic_DNA"/>
</dbReference>
<organism evidence="2 3">
    <name type="scientific">Methylobacterium gregans</name>
    <dbReference type="NCBI Taxonomy" id="374424"/>
    <lineage>
        <taxon>Bacteria</taxon>
        <taxon>Pseudomonadati</taxon>
        <taxon>Pseudomonadota</taxon>
        <taxon>Alphaproteobacteria</taxon>
        <taxon>Hyphomicrobiales</taxon>
        <taxon>Methylobacteriaceae</taxon>
        <taxon>Methylobacterium</taxon>
    </lineage>
</organism>
<proteinExistence type="predicted"/>
<gene>
    <name evidence="2" type="ORF">NBEOAGPD_1568</name>
</gene>
<sequence>MVDGGLNGERLSEVSRLAGVLADQVLRESMEGETSLAKLTALGKAALLLQDYDRPIPDPVVDVLSRALRSTEEDGAEAGEVHEAEAALGAEKGAGEAGAMQEAEDTEAPRRLFPRLIQSLRPLRG</sequence>
<accession>A0AA37HMQ2</accession>
<reference evidence="2" key="2">
    <citation type="submission" date="2021-08" db="EMBL/GenBank/DDBJ databases">
        <authorList>
            <person name="Tani A."/>
            <person name="Ola A."/>
            <person name="Ogura Y."/>
            <person name="Katsura K."/>
            <person name="Hayashi T."/>
        </authorList>
    </citation>
    <scope>NUCLEOTIDE SEQUENCE</scope>
    <source>
        <strain evidence="2">NBRC 103626</strain>
    </source>
</reference>